<dbReference type="Gene3D" id="2.70.98.10">
    <property type="match status" value="1"/>
</dbReference>
<dbReference type="NCBIfam" id="NF008277">
    <property type="entry name" value="PRK11055.1"/>
    <property type="match status" value="1"/>
</dbReference>
<evidence type="ECO:0000256" key="1">
    <source>
        <dbReference type="ARBA" id="ARBA00001614"/>
    </source>
</evidence>
<evidence type="ECO:0000256" key="4">
    <source>
        <dbReference type="ARBA" id="ARBA00005028"/>
    </source>
</evidence>
<name>A0ABM0JAF1_APLCA</name>
<evidence type="ECO:0000256" key="5">
    <source>
        <dbReference type="ARBA" id="ARBA00006206"/>
    </source>
</evidence>
<dbReference type="Proteomes" id="UP000694888">
    <property type="component" value="Unplaced"/>
</dbReference>
<comment type="pathway">
    <text evidence="3">Carbohydrate metabolism; galactose metabolism.</text>
</comment>
<dbReference type="CDD" id="cd09019">
    <property type="entry name" value="galactose_mutarotase_like"/>
    <property type="match status" value="1"/>
</dbReference>
<dbReference type="InterPro" id="IPR047215">
    <property type="entry name" value="Galactose_mutarotase-like"/>
</dbReference>
<evidence type="ECO:0000256" key="9">
    <source>
        <dbReference type="PIRNR" id="PIRNR005096"/>
    </source>
</evidence>
<keyword evidence="7 9" id="KW-0119">Carbohydrate metabolism</keyword>
<comment type="similarity">
    <text evidence="5 9">Belongs to the aldose epimerase family.</text>
</comment>
<dbReference type="Pfam" id="PF01263">
    <property type="entry name" value="Aldose_epim"/>
    <property type="match status" value="1"/>
</dbReference>
<gene>
    <name evidence="11" type="primary">LOC101857611</name>
</gene>
<dbReference type="GeneID" id="101857611"/>
<comment type="function">
    <text evidence="8">Mutarotase that catalyzes the interconversion of beta-D-galactose and alpha-D-galactose during galactose metabolism. Beta-D-galactose is metabolized in the liver into glucose 1-phosphate, the primary metabolic fuel, by the action of four enzymes that constitute the Leloir pathway: GALM, GALK1 (galactokinase), GALT (galactose-1-phosphate uridylyltransferase) and GALE (UDP-galactose-4'-epimerase). Involved in the maintenance of the equilibrium between the beta- and alpha-anomers of galactose, therefore ensuring a sufficient supply of the alpha-anomer for GALK1. Also active on D-glucose although shows a preference for galactose over glucose.</text>
</comment>
<evidence type="ECO:0000313" key="10">
    <source>
        <dbReference type="Proteomes" id="UP000694888"/>
    </source>
</evidence>
<dbReference type="SUPFAM" id="SSF74650">
    <property type="entry name" value="Galactose mutarotase-like"/>
    <property type="match status" value="1"/>
</dbReference>
<dbReference type="PIRSF" id="PIRSF005096">
    <property type="entry name" value="GALM"/>
    <property type="match status" value="1"/>
</dbReference>
<proteinExistence type="inferred from homology"/>
<protein>
    <recommendedName>
        <fullName evidence="9">Aldose 1-epimerase</fullName>
        <ecNumber evidence="9">5.1.3.3</ecNumber>
    </recommendedName>
</protein>
<dbReference type="InterPro" id="IPR015443">
    <property type="entry name" value="Aldose_1-epimerase"/>
</dbReference>
<dbReference type="InterPro" id="IPR008183">
    <property type="entry name" value="Aldose_1/G6P_1-epimerase"/>
</dbReference>
<sequence>MSTKITSEPFGQTEDGQEVTRFTLTNSKGASVKILDYGGRVADINVPDKNGKMGDVSLGFDNIKDYEAHPLFFGGLCGRVANRIAGAEFTLDGKTHKLFVNNGPNTNHGGKAGFDQRMWKGEIKGDKLVVSYLSVDGEEHFPGDLSVEVTYSLCEDNSLKLEYKATTTKPTILNLTNHTYFNLAGHGAGHLDDHVITMYSDSYLPLDETGVPLGEVKKVDGTEYDLRSPVRMGDRLHNVPGGKGFDINFCLDNNGEMKLAARVEHPPSGRYLECRTTEPGLQLYSAFYIYPMTGKEGAAYGKYGGLCLEAQHYPDSIHKPDFPTTVLRPGETYTQTTIYKFGII</sequence>
<dbReference type="InterPro" id="IPR011013">
    <property type="entry name" value="Gal_mutarotase_sf_dom"/>
</dbReference>
<dbReference type="EC" id="5.1.3.3" evidence="9"/>
<comment type="pathway">
    <text evidence="4 9">Carbohydrate metabolism; hexose metabolism.</text>
</comment>
<evidence type="ECO:0000313" key="11">
    <source>
        <dbReference type="RefSeq" id="XP_005089148.1"/>
    </source>
</evidence>
<reference evidence="11" key="1">
    <citation type="submission" date="2025-08" db="UniProtKB">
        <authorList>
            <consortium name="RefSeq"/>
        </authorList>
    </citation>
    <scope>IDENTIFICATION</scope>
</reference>
<dbReference type="PANTHER" id="PTHR10091">
    <property type="entry name" value="ALDOSE-1-EPIMERASE"/>
    <property type="match status" value="1"/>
</dbReference>
<dbReference type="InterPro" id="IPR018052">
    <property type="entry name" value="Ald1_epimerase_CS"/>
</dbReference>
<comment type="catalytic activity">
    <reaction evidence="1 9">
        <text>alpha-D-glucose = beta-D-glucose</text>
        <dbReference type="Rhea" id="RHEA:10264"/>
        <dbReference type="ChEBI" id="CHEBI:15903"/>
        <dbReference type="ChEBI" id="CHEBI:17925"/>
        <dbReference type="EC" id="5.1.3.3"/>
    </reaction>
</comment>
<keyword evidence="10" id="KW-1185">Reference proteome</keyword>
<organism evidence="10 11">
    <name type="scientific">Aplysia californica</name>
    <name type="common">California sea hare</name>
    <dbReference type="NCBI Taxonomy" id="6500"/>
    <lineage>
        <taxon>Eukaryota</taxon>
        <taxon>Metazoa</taxon>
        <taxon>Spiralia</taxon>
        <taxon>Lophotrochozoa</taxon>
        <taxon>Mollusca</taxon>
        <taxon>Gastropoda</taxon>
        <taxon>Heterobranchia</taxon>
        <taxon>Euthyneura</taxon>
        <taxon>Tectipleura</taxon>
        <taxon>Aplysiida</taxon>
        <taxon>Aplysioidea</taxon>
        <taxon>Aplysiidae</taxon>
        <taxon>Aplysia</taxon>
    </lineage>
</organism>
<dbReference type="PANTHER" id="PTHR10091:SF0">
    <property type="entry name" value="GALACTOSE MUTAROTASE"/>
    <property type="match status" value="1"/>
</dbReference>
<evidence type="ECO:0000256" key="3">
    <source>
        <dbReference type="ARBA" id="ARBA00004947"/>
    </source>
</evidence>
<evidence type="ECO:0000256" key="2">
    <source>
        <dbReference type="ARBA" id="ARBA00001712"/>
    </source>
</evidence>
<keyword evidence="6 9" id="KW-0413">Isomerase</keyword>
<evidence type="ECO:0000256" key="8">
    <source>
        <dbReference type="ARBA" id="ARBA00045743"/>
    </source>
</evidence>
<comment type="catalytic activity">
    <reaction evidence="2">
        <text>alpha-D-galactose = beta-D-galactose</text>
        <dbReference type="Rhea" id="RHEA:28675"/>
        <dbReference type="ChEBI" id="CHEBI:27667"/>
        <dbReference type="ChEBI" id="CHEBI:28061"/>
        <dbReference type="EC" id="5.1.3.3"/>
    </reaction>
    <physiologicalReaction direction="right-to-left" evidence="2">
        <dbReference type="Rhea" id="RHEA:28677"/>
    </physiologicalReaction>
</comment>
<dbReference type="RefSeq" id="XP_005089148.1">
    <property type="nucleotide sequence ID" value="XM_005089091.3"/>
</dbReference>
<dbReference type="InterPro" id="IPR014718">
    <property type="entry name" value="GH-type_carb-bd"/>
</dbReference>
<dbReference type="PROSITE" id="PS00545">
    <property type="entry name" value="ALDOSE_1_EPIMERASE"/>
    <property type="match status" value="1"/>
</dbReference>
<accession>A0ABM0JAF1</accession>
<evidence type="ECO:0000256" key="6">
    <source>
        <dbReference type="ARBA" id="ARBA00023235"/>
    </source>
</evidence>
<evidence type="ECO:0000256" key="7">
    <source>
        <dbReference type="ARBA" id="ARBA00023277"/>
    </source>
</evidence>